<dbReference type="SUPFAM" id="SSF50494">
    <property type="entry name" value="Trypsin-like serine proteases"/>
    <property type="match status" value="1"/>
</dbReference>
<name>A0A8T0VJ67_PANVG</name>
<gene>
    <name evidence="3" type="ORF">PVAP13_2NG465600</name>
</gene>
<protein>
    <submittedName>
        <fullName evidence="3">Uncharacterized protein</fullName>
    </submittedName>
</protein>
<feature type="transmembrane region" description="Helical" evidence="2">
    <location>
        <begin position="300"/>
        <end position="320"/>
    </location>
</feature>
<evidence type="ECO:0000256" key="2">
    <source>
        <dbReference type="SAM" id="Phobius"/>
    </source>
</evidence>
<feature type="region of interest" description="Disordered" evidence="1">
    <location>
        <begin position="1"/>
        <end position="25"/>
    </location>
</feature>
<feature type="compositionally biased region" description="Pro residues" evidence="1">
    <location>
        <begin position="282"/>
        <end position="293"/>
    </location>
</feature>
<dbReference type="PANTHER" id="PTHR18868:SF51">
    <property type="entry name" value="PROTEASE DO-LIKE 14"/>
    <property type="match status" value="1"/>
</dbReference>
<comment type="caution">
    <text evidence="3">The sequence shown here is derived from an EMBL/GenBank/DDBJ whole genome shotgun (WGS) entry which is preliminary data.</text>
</comment>
<dbReference type="Pfam" id="PF13365">
    <property type="entry name" value="Trypsin_2"/>
    <property type="match status" value="1"/>
</dbReference>
<organism evidence="3 4">
    <name type="scientific">Panicum virgatum</name>
    <name type="common">Blackwell switchgrass</name>
    <dbReference type="NCBI Taxonomy" id="38727"/>
    <lineage>
        <taxon>Eukaryota</taxon>
        <taxon>Viridiplantae</taxon>
        <taxon>Streptophyta</taxon>
        <taxon>Embryophyta</taxon>
        <taxon>Tracheophyta</taxon>
        <taxon>Spermatophyta</taxon>
        <taxon>Magnoliopsida</taxon>
        <taxon>Liliopsida</taxon>
        <taxon>Poales</taxon>
        <taxon>Poaceae</taxon>
        <taxon>PACMAD clade</taxon>
        <taxon>Panicoideae</taxon>
        <taxon>Panicodae</taxon>
        <taxon>Paniceae</taxon>
        <taxon>Panicinae</taxon>
        <taxon>Panicum</taxon>
        <taxon>Panicum sect. Hiantes</taxon>
    </lineage>
</organism>
<dbReference type="Proteomes" id="UP000823388">
    <property type="component" value="Chromosome 2N"/>
</dbReference>
<feature type="region of interest" description="Disordered" evidence="1">
    <location>
        <begin position="272"/>
        <end position="294"/>
    </location>
</feature>
<dbReference type="AlphaFoldDB" id="A0A8T0VJ67"/>
<accession>A0A8T0VJ67</accession>
<keyword evidence="4" id="KW-1185">Reference proteome</keyword>
<dbReference type="InterPro" id="IPR009003">
    <property type="entry name" value="Peptidase_S1_PA"/>
</dbReference>
<reference evidence="3" key="1">
    <citation type="submission" date="2020-05" db="EMBL/GenBank/DDBJ databases">
        <title>WGS assembly of Panicum virgatum.</title>
        <authorList>
            <person name="Lovell J.T."/>
            <person name="Jenkins J."/>
            <person name="Shu S."/>
            <person name="Juenger T.E."/>
            <person name="Schmutz J."/>
        </authorList>
    </citation>
    <scope>NUCLEOTIDE SEQUENCE</scope>
    <source>
        <strain evidence="3">AP13</strain>
    </source>
</reference>
<evidence type="ECO:0000256" key="1">
    <source>
        <dbReference type="SAM" id="MobiDB-lite"/>
    </source>
</evidence>
<proteinExistence type="predicted"/>
<sequence>MVAGKRAAADPTKSSNENKRTCSAEGGTTESLISDELCCDYQRIQSELGEQVSTDLFRSVATLVLSHGHEVLFACSGVAIERRRLFTRFVTAASLVRALHSDVKIDVCYEGKIVIGVLEDFDLDHKIAFVQAMENLDVYCVPLNPVVEWMPETAVVAVARDVSGKLMATTGKLERSDGEAGGHHIMFSTTCKLPEGWQGGASFDFDGNFVGMNLDLDMRLPIILPRSTILERWKHLRTPQSSSLQPPARVSCLFFQGVKPYSRPQAYEDVPSNAEFENGSRGPPPPPPPPPPVHQGVRSIVASLCLMLIMILLVMCVLMVSGRLG</sequence>
<dbReference type="PANTHER" id="PTHR18868">
    <property type="entry name" value="OS07G0665300 PROTEIN-RELATED"/>
    <property type="match status" value="1"/>
</dbReference>
<dbReference type="EMBL" id="CM029040">
    <property type="protein sequence ID" value="KAG2636322.1"/>
    <property type="molecule type" value="Genomic_DNA"/>
</dbReference>
<keyword evidence="2" id="KW-0812">Transmembrane</keyword>
<evidence type="ECO:0000313" key="4">
    <source>
        <dbReference type="Proteomes" id="UP000823388"/>
    </source>
</evidence>
<keyword evidence="2" id="KW-0472">Membrane</keyword>
<keyword evidence="2" id="KW-1133">Transmembrane helix</keyword>
<evidence type="ECO:0000313" key="3">
    <source>
        <dbReference type="EMBL" id="KAG2636322.1"/>
    </source>
</evidence>